<reference evidence="2 3" key="2">
    <citation type="submission" date="2020-06" db="EMBL/GenBank/DDBJ databases">
        <title>Complete Genome Sequence of Clostridium muelleri sp. nov. P21T, an Acid-Alcohol Producing Acetogen Isolated from Old Hay.</title>
        <authorList>
            <person name="Duncan K.E."/>
            <person name="Tanner R.S."/>
        </authorList>
    </citation>
    <scope>NUCLEOTIDE SEQUENCE [LARGE SCALE GENOMIC DNA]</scope>
    <source>
        <strain evidence="2 3">P21</strain>
    </source>
</reference>
<feature type="transmembrane region" description="Helical" evidence="1">
    <location>
        <begin position="147"/>
        <end position="167"/>
    </location>
</feature>
<dbReference type="RefSeq" id="WP_169298612.1">
    <property type="nucleotide sequence ID" value="NZ_JABBNI010000030.1"/>
</dbReference>
<reference evidence="2 3" key="1">
    <citation type="submission" date="2020-04" db="EMBL/GenBank/DDBJ databases">
        <authorList>
            <person name="Doyle D.A."/>
        </authorList>
    </citation>
    <scope>NUCLEOTIDE SEQUENCE [LARGE SCALE GENOMIC DNA]</scope>
    <source>
        <strain evidence="2 3">P21</strain>
    </source>
</reference>
<sequence>MNTILFRTEWSKLKRTGIITTMFLAGIFASLFAIISFKFRHIYLLSLPFAPMEILIGQTYPLFSFLNILAIIIGGCIIYNIEYHDNAIKRIMALPINALQLFIVKLGVMLILFLCIITIESLALIYTGNKFLMYGTFSIKTLLNFSAYVYLLSIPVIVAMTLICALCKNMWLSLGMGILGLISGLSSAAITNKINLINPFALIFQPGIIHTINPNLAISLLAVIEVVSLICISSFILKRKECDQ</sequence>
<evidence type="ECO:0000256" key="1">
    <source>
        <dbReference type="SAM" id="Phobius"/>
    </source>
</evidence>
<protein>
    <submittedName>
        <fullName evidence="2">ABC transporter permease subunit</fullName>
    </submittedName>
</protein>
<dbReference type="Pfam" id="PF12730">
    <property type="entry name" value="ABC2_membrane_4"/>
    <property type="match status" value="1"/>
</dbReference>
<evidence type="ECO:0000313" key="3">
    <source>
        <dbReference type="Proteomes" id="UP000537131"/>
    </source>
</evidence>
<keyword evidence="1" id="KW-1133">Transmembrane helix</keyword>
<gene>
    <name evidence="2" type="ORF">HBE96_15295</name>
</gene>
<proteinExistence type="predicted"/>
<organism evidence="2 3">
    <name type="scientific">Clostridium muellerianum</name>
    <dbReference type="NCBI Taxonomy" id="2716538"/>
    <lineage>
        <taxon>Bacteria</taxon>
        <taxon>Bacillati</taxon>
        <taxon>Bacillota</taxon>
        <taxon>Clostridia</taxon>
        <taxon>Eubacteriales</taxon>
        <taxon>Clostridiaceae</taxon>
        <taxon>Clostridium</taxon>
    </lineage>
</organism>
<accession>A0A7Y0EID2</accession>
<dbReference type="Proteomes" id="UP000537131">
    <property type="component" value="Unassembled WGS sequence"/>
</dbReference>
<keyword evidence="1" id="KW-0472">Membrane</keyword>
<feature type="transmembrane region" description="Helical" evidence="1">
    <location>
        <begin position="59"/>
        <end position="81"/>
    </location>
</feature>
<dbReference type="AlphaFoldDB" id="A0A7Y0EID2"/>
<feature type="transmembrane region" description="Helical" evidence="1">
    <location>
        <begin position="102"/>
        <end position="127"/>
    </location>
</feature>
<feature type="transmembrane region" description="Helical" evidence="1">
    <location>
        <begin position="21"/>
        <end position="39"/>
    </location>
</feature>
<evidence type="ECO:0000313" key="2">
    <source>
        <dbReference type="EMBL" id="NMM64014.1"/>
    </source>
</evidence>
<keyword evidence="1" id="KW-0812">Transmembrane</keyword>
<feature type="transmembrane region" description="Helical" evidence="1">
    <location>
        <begin position="174"/>
        <end position="196"/>
    </location>
</feature>
<keyword evidence="3" id="KW-1185">Reference proteome</keyword>
<dbReference type="EMBL" id="JABBNI010000030">
    <property type="protein sequence ID" value="NMM64014.1"/>
    <property type="molecule type" value="Genomic_DNA"/>
</dbReference>
<name>A0A7Y0EID2_9CLOT</name>
<feature type="transmembrane region" description="Helical" evidence="1">
    <location>
        <begin position="216"/>
        <end position="237"/>
    </location>
</feature>
<comment type="caution">
    <text evidence="2">The sequence shown here is derived from an EMBL/GenBank/DDBJ whole genome shotgun (WGS) entry which is preliminary data.</text>
</comment>